<evidence type="ECO:0000256" key="1">
    <source>
        <dbReference type="ARBA" id="ARBA00022723"/>
    </source>
</evidence>
<accession>A0AAW0UWZ8</accession>
<dbReference type="EMBL" id="JARAKH010000004">
    <property type="protein sequence ID" value="KAK8404653.1"/>
    <property type="molecule type" value="Genomic_DNA"/>
</dbReference>
<comment type="caution">
    <text evidence="3">The sequence shown here is derived from an EMBL/GenBank/DDBJ whole genome shotgun (WGS) entry which is preliminary data.</text>
</comment>
<keyword evidence="4" id="KW-1185">Reference proteome</keyword>
<dbReference type="Pfam" id="PF00653">
    <property type="entry name" value="BIR"/>
    <property type="match status" value="1"/>
</dbReference>
<evidence type="ECO:0000313" key="4">
    <source>
        <dbReference type="Proteomes" id="UP001487740"/>
    </source>
</evidence>
<dbReference type="InterPro" id="IPR001370">
    <property type="entry name" value="BIR_rpt"/>
</dbReference>
<keyword evidence="1" id="KW-0479">Metal-binding</keyword>
<dbReference type="PANTHER" id="PTHR46771">
    <property type="entry name" value="DETERIN"/>
    <property type="match status" value="1"/>
</dbReference>
<dbReference type="InterPro" id="IPR051190">
    <property type="entry name" value="Baculoviral_IAP"/>
</dbReference>
<dbReference type="SMART" id="SM00238">
    <property type="entry name" value="BIR"/>
    <property type="match status" value="1"/>
</dbReference>
<keyword evidence="2" id="KW-0862">Zinc</keyword>
<proteinExistence type="predicted"/>
<name>A0AAW0UWZ8_SCYPA</name>
<organism evidence="3 4">
    <name type="scientific">Scylla paramamosain</name>
    <name type="common">Mud crab</name>
    <dbReference type="NCBI Taxonomy" id="85552"/>
    <lineage>
        <taxon>Eukaryota</taxon>
        <taxon>Metazoa</taxon>
        <taxon>Ecdysozoa</taxon>
        <taxon>Arthropoda</taxon>
        <taxon>Crustacea</taxon>
        <taxon>Multicrustacea</taxon>
        <taxon>Malacostraca</taxon>
        <taxon>Eumalacostraca</taxon>
        <taxon>Eucarida</taxon>
        <taxon>Decapoda</taxon>
        <taxon>Pleocyemata</taxon>
        <taxon>Brachyura</taxon>
        <taxon>Eubrachyura</taxon>
        <taxon>Portunoidea</taxon>
        <taxon>Portunidae</taxon>
        <taxon>Portuninae</taxon>
        <taxon>Scylla</taxon>
    </lineage>
</organism>
<dbReference type="Gene3D" id="1.10.1170.10">
    <property type="entry name" value="Inhibitor Of Apoptosis Protein (2mihbC-IAP-1), Chain A"/>
    <property type="match status" value="1"/>
</dbReference>
<sequence>MKDKDTVDMLLKEKRLKTFKKWPYGEDSKLNKEAMAAAGFYFIGSKSNPDLVRCFLCFKELDGWEEEDDPWLDFLVQSAACINFGRMTMKERGEEVPLLPLGAAEQVEGPRQVLL</sequence>
<reference evidence="3 4" key="1">
    <citation type="submission" date="2023-03" db="EMBL/GenBank/DDBJ databases">
        <title>High-quality genome of Scylla paramamosain provides insights in environmental adaptation.</title>
        <authorList>
            <person name="Zhang L."/>
        </authorList>
    </citation>
    <scope>NUCLEOTIDE SEQUENCE [LARGE SCALE GENOMIC DNA]</scope>
    <source>
        <strain evidence="3">LZ_2023a</strain>
        <tissue evidence="3">Muscle</tissue>
    </source>
</reference>
<dbReference type="AlphaFoldDB" id="A0AAW0UWZ8"/>
<dbReference type="GO" id="GO:0046872">
    <property type="term" value="F:metal ion binding"/>
    <property type="evidence" value="ECO:0007669"/>
    <property type="project" value="UniProtKB-KW"/>
</dbReference>
<dbReference type="PANTHER" id="PTHR46771:SF5">
    <property type="entry name" value="DETERIN"/>
    <property type="match status" value="1"/>
</dbReference>
<protein>
    <submittedName>
        <fullName evidence="3">Uncharacterized protein</fullName>
    </submittedName>
</protein>
<evidence type="ECO:0000256" key="2">
    <source>
        <dbReference type="ARBA" id="ARBA00022833"/>
    </source>
</evidence>
<dbReference type="SUPFAM" id="SSF57924">
    <property type="entry name" value="Inhibitor of apoptosis (IAP) repeat"/>
    <property type="match status" value="1"/>
</dbReference>
<evidence type="ECO:0000313" key="3">
    <source>
        <dbReference type="EMBL" id="KAK8404653.1"/>
    </source>
</evidence>
<dbReference type="Proteomes" id="UP001487740">
    <property type="component" value="Unassembled WGS sequence"/>
</dbReference>
<dbReference type="CDD" id="cd00022">
    <property type="entry name" value="BIR"/>
    <property type="match status" value="1"/>
</dbReference>
<dbReference type="PROSITE" id="PS50143">
    <property type="entry name" value="BIR_REPEAT_2"/>
    <property type="match status" value="1"/>
</dbReference>
<gene>
    <name evidence="3" type="ORF">O3P69_007716</name>
</gene>